<dbReference type="Pfam" id="PF14226">
    <property type="entry name" value="DIOX_N"/>
    <property type="match status" value="1"/>
</dbReference>
<dbReference type="GO" id="GO:0046872">
    <property type="term" value="F:metal ion binding"/>
    <property type="evidence" value="ECO:0007669"/>
    <property type="project" value="UniProtKB-KW"/>
</dbReference>
<dbReference type="PANTHER" id="PTHR10209">
    <property type="entry name" value="OXIDOREDUCTASE, 2OG-FE II OXYGENASE FAMILY PROTEIN"/>
    <property type="match status" value="1"/>
</dbReference>
<dbReference type="InterPro" id="IPR044861">
    <property type="entry name" value="IPNS-like_FE2OG_OXY"/>
</dbReference>
<dbReference type="EMBL" id="CM007384">
    <property type="protein sequence ID" value="ONK72315.1"/>
    <property type="molecule type" value="Genomic_DNA"/>
</dbReference>
<dbReference type="FunFam" id="2.60.120.330:FF:000005">
    <property type="entry name" value="1-aminocyclopropane-1-carboxylate oxidase homolog 1"/>
    <property type="match status" value="1"/>
</dbReference>
<dbReference type="InterPro" id="IPR026992">
    <property type="entry name" value="DIOX_N"/>
</dbReference>
<dbReference type="OrthoDB" id="288590at2759"/>
<organism evidence="7 8">
    <name type="scientific">Asparagus officinalis</name>
    <name type="common">Garden asparagus</name>
    <dbReference type="NCBI Taxonomy" id="4686"/>
    <lineage>
        <taxon>Eukaryota</taxon>
        <taxon>Viridiplantae</taxon>
        <taxon>Streptophyta</taxon>
        <taxon>Embryophyta</taxon>
        <taxon>Tracheophyta</taxon>
        <taxon>Spermatophyta</taxon>
        <taxon>Magnoliopsida</taxon>
        <taxon>Liliopsida</taxon>
        <taxon>Asparagales</taxon>
        <taxon>Asparagaceae</taxon>
        <taxon>Asparagoideae</taxon>
        <taxon>Asparagus</taxon>
    </lineage>
</organism>
<dbReference type="PROSITE" id="PS51471">
    <property type="entry name" value="FE2OG_OXY"/>
    <property type="match status" value="1"/>
</dbReference>
<evidence type="ECO:0000313" key="7">
    <source>
        <dbReference type="EMBL" id="ONK72315.1"/>
    </source>
</evidence>
<evidence type="ECO:0000256" key="5">
    <source>
        <dbReference type="RuleBase" id="RU003682"/>
    </source>
</evidence>
<keyword evidence="4 5" id="KW-0408">Iron</keyword>
<dbReference type="Gramene" id="ONK72315">
    <property type="protein sequence ID" value="ONK72315"/>
    <property type="gene ID" value="A4U43_C04F18050"/>
</dbReference>
<dbReference type="GO" id="GO:0051213">
    <property type="term" value="F:dioxygenase activity"/>
    <property type="evidence" value="ECO:0007669"/>
    <property type="project" value="UniProtKB-ARBA"/>
</dbReference>
<dbReference type="SUPFAM" id="SSF51197">
    <property type="entry name" value="Clavaminate synthase-like"/>
    <property type="match status" value="1"/>
</dbReference>
<proteinExistence type="inferred from homology"/>
<dbReference type="AlphaFoldDB" id="A0A5P1F1U2"/>
<evidence type="ECO:0000256" key="1">
    <source>
        <dbReference type="ARBA" id="ARBA00008056"/>
    </source>
</evidence>
<protein>
    <recommendedName>
        <fullName evidence="6">Fe2OG dioxygenase domain-containing protein</fullName>
    </recommendedName>
</protein>
<comment type="similarity">
    <text evidence="1 5">Belongs to the iron/ascorbate-dependent oxidoreductase family.</text>
</comment>
<dbReference type="OMA" id="THVGEYL"/>
<sequence length="367" mass="41280">MAATAKQSTAAVHTSYDRMKELKEFDETKAGVKGLVDSGTKQIPRIFIHSPENLPKPSDGITTNLQIPVIDLQGISNSKRRQEIVKEVREASKSWGFFQLLNHGVRVELLDSMTESVKRFHEQDKEEKAKFHSRDPNKKVKYYGNFDLYSASPANWRDTLSCFFDGSLDPAELPSICRDVFLEYRQKVTDTADTVCEILSEALGLNPDYFKSVKCTKAQLLVAHYYPSCPQPELTIGIAKHSDPSFLTLLLQDNIGGLQVLHEDRWVAVSPIHGALVVNIGDLLQLISNGKFKSAEHRVLANRGGPRISIAVFFNPGIDEKRPMGPIKETLSDENPAKYQEILFSEYFKYYTTKGLDGESALKHFQL</sequence>
<dbReference type="InterPro" id="IPR005123">
    <property type="entry name" value="Oxoglu/Fe-dep_dioxygenase_dom"/>
</dbReference>
<dbReference type="Proteomes" id="UP000243459">
    <property type="component" value="Chromosome 4"/>
</dbReference>
<feature type="domain" description="Fe2OG dioxygenase" evidence="6">
    <location>
        <begin position="216"/>
        <end position="316"/>
    </location>
</feature>
<dbReference type="InterPro" id="IPR027443">
    <property type="entry name" value="IPNS-like_sf"/>
</dbReference>
<reference evidence="8" key="1">
    <citation type="journal article" date="2017" name="Nat. Commun.">
        <title>The asparagus genome sheds light on the origin and evolution of a young Y chromosome.</title>
        <authorList>
            <person name="Harkess A."/>
            <person name="Zhou J."/>
            <person name="Xu C."/>
            <person name="Bowers J.E."/>
            <person name="Van der Hulst R."/>
            <person name="Ayyampalayam S."/>
            <person name="Mercati F."/>
            <person name="Riccardi P."/>
            <person name="McKain M.R."/>
            <person name="Kakrana A."/>
            <person name="Tang H."/>
            <person name="Ray J."/>
            <person name="Groenendijk J."/>
            <person name="Arikit S."/>
            <person name="Mathioni S.M."/>
            <person name="Nakano M."/>
            <person name="Shan H."/>
            <person name="Telgmann-Rauber A."/>
            <person name="Kanno A."/>
            <person name="Yue Z."/>
            <person name="Chen H."/>
            <person name="Li W."/>
            <person name="Chen Y."/>
            <person name="Xu X."/>
            <person name="Zhang Y."/>
            <person name="Luo S."/>
            <person name="Chen H."/>
            <person name="Gao J."/>
            <person name="Mao Z."/>
            <person name="Pires J.C."/>
            <person name="Luo M."/>
            <person name="Kudrna D."/>
            <person name="Wing R.A."/>
            <person name="Meyers B.C."/>
            <person name="Yi K."/>
            <person name="Kong H."/>
            <person name="Lavrijsen P."/>
            <person name="Sunseri F."/>
            <person name="Falavigna A."/>
            <person name="Ye Y."/>
            <person name="Leebens-Mack J.H."/>
            <person name="Chen G."/>
        </authorList>
    </citation>
    <scope>NUCLEOTIDE SEQUENCE [LARGE SCALE GENOMIC DNA]</scope>
    <source>
        <strain evidence="8">cv. DH0086</strain>
    </source>
</reference>
<gene>
    <name evidence="7" type="ORF">A4U43_C04F18050</name>
</gene>
<evidence type="ECO:0000256" key="4">
    <source>
        <dbReference type="ARBA" id="ARBA00023004"/>
    </source>
</evidence>
<dbReference type="Pfam" id="PF03171">
    <property type="entry name" value="2OG-FeII_Oxy"/>
    <property type="match status" value="1"/>
</dbReference>
<evidence type="ECO:0000256" key="2">
    <source>
        <dbReference type="ARBA" id="ARBA00022723"/>
    </source>
</evidence>
<keyword evidence="8" id="KW-1185">Reference proteome</keyword>
<evidence type="ECO:0000256" key="3">
    <source>
        <dbReference type="ARBA" id="ARBA00023002"/>
    </source>
</evidence>
<dbReference type="PANTHER" id="PTHR10209:SF751">
    <property type="entry name" value="OS06G0255100 PROTEIN"/>
    <property type="match status" value="1"/>
</dbReference>
<keyword evidence="3 5" id="KW-0560">Oxidoreductase</keyword>
<dbReference type="Gene3D" id="2.60.120.330">
    <property type="entry name" value="B-lactam Antibiotic, Isopenicillin N Synthase, Chain"/>
    <property type="match status" value="1"/>
</dbReference>
<accession>A0A5P1F1U2</accession>
<evidence type="ECO:0000259" key="6">
    <source>
        <dbReference type="PROSITE" id="PS51471"/>
    </source>
</evidence>
<evidence type="ECO:0000313" key="8">
    <source>
        <dbReference type="Proteomes" id="UP000243459"/>
    </source>
</evidence>
<keyword evidence="2 5" id="KW-0479">Metal-binding</keyword>
<name>A0A5P1F1U2_ASPOF</name>